<dbReference type="Proteomes" id="UP000261080">
    <property type="component" value="Unassembled WGS sequence"/>
</dbReference>
<dbReference type="Gene3D" id="1.10.10.60">
    <property type="entry name" value="Homeodomain-like"/>
    <property type="match status" value="1"/>
</dbReference>
<dbReference type="PANTHER" id="PTHR47893">
    <property type="entry name" value="REGULATORY PROTEIN PCHR"/>
    <property type="match status" value="1"/>
</dbReference>
<dbReference type="InterPro" id="IPR018062">
    <property type="entry name" value="HTH_AraC-typ_CS"/>
</dbReference>
<keyword evidence="4" id="KW-0472">Membrane</keyword>
<gene>
    <name evidence="6" type="ORF">DW016_08510</name>
</gene>
<comment type="caution">
    <text evidence="6">The sequence shown here is derived from an EMBL/GenBank/DDBJ whole genome shotgun (WGS) entry which is preliminary data.</text>
</comment>
<reference evidence="6 7" key="1">
    <citation type="submission" date="2018-08" db="EMBL/GenBank/DDBJ databases">
        <title>A genome reference for cultivated species of the human gut microbiota.</title>
        <authorList>
            <person name="Zou Y."/>
            <person name="Xue W."/>
            <person name="Luo G."/>
        </authorList>
    </citation>
    <scope>NUCLEOTIDE SEQUENCE [LARGE SCALE GENOMIC DNA]</scope>
    <source>
        <strain evidence="6 7">AF37-2AT</strain>
    </source>
</reference>
<dbReference type="InterPro" id="IPR009057">
    <property type="entry name" value="Homeodomain-like_sf"/>
</dbReference>
<keyword evidence="7" id="KW-1185">Reference proteome</keyword>
<evidence type="ECO:0000313" key="7">
    <source>
        <dbReference type="Proteomes" id="UP000261080"/>
    </source>
</evidence>
<feature type="domain" description="HTH araC/xylS-type" evidence="5">
    <location>
        <begin position="226"/>
        <end position="324"/>
    </location>
</feature>
<dbReference type="InterPro" id="IPR020449">
    <property type="entry name" value="Tscrpt_reg_AraC-type_HTH"/>
</dbReference>
<dbReference type="GO" id="GO:0043565">
    <property type="term" value="F:sequence-specific DNA binding"/>
    <property type="evidence" value="ECO:0007669"/>
    <property type="project" value="InterPro"/>
</dbReference>
<evidence type="ECO:0000256" key="3">
    <source>
        <dbReference type="ARBA" id="ARBA00023163"/>
    </source>
</evidence>
<keyword evidence="4" id="KW-0812">Transmembrane</keyword>
<dbReference type="PROSITE" id="PS00041">
    <property type="entry name" value="HTH_ARAC_FAMILY_1"/>
    <property type="match status" value="1"/>
</dbReference>
<evidence type="ECO:0000256" key="1">
    <source>
        <dbReference type="ARBA" id="ARBA00023015"/>
    </source>
</evidence>
<accession>A0A3E3K1P9</accession>
<dbReference type="GO" id="GO:0003700">
    <property type="term" value="F:DNA-binding transcription factor activity"/>
    <property type="evidence" value="ECO:0007669"/>
    <property type="project" value="InterPro"/>
</dbReference>
<proteinExistence type="predicted"/>
<dbReference type="RefSeq" id="WP_024732064.1">
    <property type="nucleotide sequence ID" value="NZ_BAABYU010000001.1"/>
</dbReference>
<keyword evidence="4" id="KW-1133">Transmembrane helix</keyword>
<keyword evidence="2" id="KW-0238">DNA-binding</keyword>
<keyword evidence="1" id="KW-0805">Transcription regulation</keyword>
<dbReference type="Pfam" id="PF12833">
    <property type="entry name" value="HTH_18"/>
    <property type="match status" value="1"/>
</dbReference>
<dbReference type="EMBL" id="QVLX01000004">
    <property type="protein sequence ID" value="RGE86978.1"/>
    <property type="molecule type" value="Genomic_DNA"/>
</dbReference>
<sequence length="341" mass="39249">MKIDDIIRKCIEIPGISIKRSDFSAELLMKAKEGKGAMTFFPLFPGLTIAYIFVNSPTWAAPNFCEDSSIEKGPLLLNYCVTGRCEIILNNENFVYVKDGEISLTERFAQKQYVYPRRIYEGMEFFVDTDTLTAESAWIQKEFGIDFHKIIELFCPNGNTYISTVAPEVEEILTKLWGLLDIAPPFSIFQMKVYVLALFSLLQSLNDIPPSQACTFFTETQVEIAKRVEKIITSDLRQHHPAWELAAQFSVSETSLKNYFRGVFGQNISIYLREMRMKKAADLLTTTKLSVATIAEKVGYMNQSKFASVFKKQFDMSPLEYRRHKTLDLQKNYRIREYPNI</sequence>
<dbReference type="SMART" id="SM00342">
    <property type="entry name" value="HTH_ARAC"/>
    <property type="match status" value="1"/>
</dbReference>
<dbReference type="SUPFAM" id="SSF46689">
    <property type="entry name" value="Homeodomain-like"/>
    <property type="match status" value="1"/>
</dbReference>
<dbReference type="PANTHER" id="PTHR47893:SF1">
    <property type="entry name" value="REGULATORY PROTEIN PCHR"/>
    <property type="match status" value="1"/>
</dbReference>
<evidence type="ECO:0000256" key="4">
    <source>
        <dbReference type="SAM" id="Phobius"/>
    </source>
</evidence>
<dbReference type="PROSITE" id="PS01124">
    <property type="entry name" value="HTH_ARAC_FAMILY_2"/>
    <property type="match status" value="1"/>
</dbReference>
<evidence type="ECO:0000259" key="5">
    <source>
        <dbReference type="PROSITE" id="PS01124"/>
    </source>
</evidence>
<dbReference type="PRINTS" id="PR00032">
    <property type="entry name" value="HTHARAC"/>
</dbReference>
<dbReference type="GeneID" id="97192108"/>
<feature type="transmembrane region" description="Helical" evidence="4">
    <location>
        <begin position="37"/>
        <end position="54"/>
    </location>
</feature>
<dbReference type="AlphaFoldDB" id="A0A3E3K1P9"/>
<evidence type="ECO:0000256" key="2">
    <source>
        <dbReference type="ARBA" id="ARBA00023125"/>
    </source>
</evidence>
<dbReference type="OrthoDB" id="9772607at2"/>
<protein>
    <submittedName>
        <fullName evidence="6">AraC family transcriptional regulator</fullName>
    </submittedName>
</protein>
<dbReference type="InterPro" id="IPR018060">
    <property type="entry name" value="HTH_AraC"/>
</dbReference>
<dbReference type="InterPro" id="IPR053142">
    <property type="entry name" value="PchR_regulatory_protein"/>
</dbReference>
<organism evidence="6 7">
    <name type="scientific">Sellimonas intestinalis</name>
    <dbReference type="NCBI Taxonomy" id="1653434"/>
    <lineage>
        <taxon>Bacteria</taxon>
        <taxon>Bacillati</taxon>
        <taxon>Bacillota</taxon>
        <taxon>Clostridia</taxon>
        <taxon>Lachnospirales</taxon>
        <taxon>Lachnospiraceae</taxon>
        <taxon>Sellimonas</taxon>
    </lineage>
</organism>
<keyword evidence="3" id="KW-0804">Transcription</keyword>
<name>A0A3E3K1P9_9FIRM</name>
<evidence type="ECO:0000313" key="6">
    <source>
        <dbReference type="EMBL" id="RGE86978.1"/>
    </source>
</evidence>